<evidence type="ECO:0000313" key="3">
    <source>
        <dbReference type="Proteomes" id="UP001177023"/>
    </source>
</evidence>
<name>A0AA36GBB5_9BILA</name>
<comment type="caution">
    <text evidence="2">The sequence shown here is derived from an EMBL/GenBank/DDBJ whole genome shotgun (WGS) entry which is preliminary data.</text>
</comment>
<proteinExistence type="predicted"/>
<feature type="transmembrane region" description="Helical" evidence="1">
    <location>
        <begin position="112"/>
        <end position="135"/>
    </location>
</feature>
<protein>
    <submittedName>
        <fullName evidence="2">Uncharacterized protein</fullName>
    </submittedName>
</protein>
<feature type="transmembrane region" description="Helical" evidence="1">
    <location>
        <begin position="26"/>
        <end position="54"/>
    </location>
</feature>
<evidence type="ECO:0000313" key="2">
    <source>
        <dbReference type="EMBL" id="CAJ0586026.1"/>
    </source>
</evidence>
<keyword evidence="1" id="KW-0812">Transmembrane</keyword>
<keyword evidence="1" id="KW-0472">Membrane</keyword>
<evidence type="ECO:0000256" key="1">
    <source>
        <dbReference type="SAM" id="Phobius"/>
    </source>
</evidence>
<organism evidence="2 3">
    <name type="scientific">Mesorhabditis spiculigera</name>
    <dbReference type="NCBI Taxonomy" id="96644"/>
    <lineage>
        <taxon>Eukaryota</taxon>
        <taxon>Metazoa</taxon>
        <taxon>Ecdysozoa</taxon>
        <taxon>Nematoda</taxon>
        <taxon>Chromadorea</taxon>
        <taxon>Rhabditida</taxon>
        <taxon>Rhabditina</taxon>
        <taxon>Rhabditomorpha</taxon>
        <taxon>Rhabditoidea</taxon>
        <taxon>Rhabditidae</taxon>
        <taxon>Mesorhabditinae</taxon>
        <taxon>Mesorhabditis</taxon>
    </lineage>
</organism>
<sequence>MHLYPFHVIIIEPVIPQWGEDDEWGWTFWLCLLVELMGYGSFFAAALTAVLMLIPVRDSTTLGDNLRQELENLRRSNTLPTPLDFVPYVGEWLRDEWDNCETYDCDEKRGDYAAFVVGRVIAGFWTAFSVAYWYWRFGPRSFDDAYNFAEEFPRRLEKRVPDMVRLDWGMLLYTCGLYSITAVFSMRRPRNEHARPGKCCPRQPTKQMVVAWRYKWLKMTTQQ</sequence>
<feature type="transmembrane region" description="Helical" evidence="1">
    <location>
        <begin position="168"/>
        <end position="186"/>
    </location>
</feature>
<dbReference type="EMBL" id="CATQJA010002707">
    <property type="protein sequence ID" value="CAJ0586026.1"/>
    <property type="molecule type" value="Genomic_DNA"/>
</dbReference>
<reference evidence="2" key="1">
    <citation type="submission" date="2023-06" db="EMBL/GenBank/DDBJ databases">
        <authorList>
            <person name="Delattre M."/>
        </authorList>
    </citation>
    <scope>NUCLEOTIDE SEQUENCE</scope>
    <source>
        <strain evidence="2">AF72</strain>
    </source>
</reference>
<dbReference type="Proteomes" id="UP001177023">
    <property type="component" value="Unassembled WGS sequence"/>
</dbReference>
<gene>
    <name evidence="2" type="ORF">MSPICULIGERA_LOCUS24034</name>
</gene>
<feature type="non-terminal residue" evidence="2">
    <location>
        <position position="1"/>
    </location>
</feature>
<dbReference type="AlphaFoldDB" id="A0AA36GBB5"/>
<accession>A0AA36GBB5</accession>
<keyword evidence="3" id="KW-1185">Reference proteome</keyword>
<keyword evidence="1" id="KW-1133">Transmembrane helix</keyword>